<dbReference type="SUPFAM" id="SSF110296">
    <property type="entry name" value="Oligoxyloglucan reducing end-specific cellobiohydrolase"/>
    <property type="match status" value="1"/>
</dbReference>
<dbReference type="Proteomes" id="UP001165498">
    <property type="component" value="Unassembled WGS sequence"/>
</dbReference>
<dbReference type="InterPro" id="IPR052025">
    <property type="entry name" value="Xyloglucanase_GH74"/>
</dbReference>
<dbReference type="PANTHER" id="PTHR43739">
    <property type="entry name" value="XYLOGLUCANASE (EUROFUNG)"/>
    <property type="match status" value="1"/>
</dbReference>
<evidence type="ECO:0008006" key="5">
    <source>
        <dbReference type="Google" id="ProtNLM"/>
    </source>
</evidence>
<dbReference type="Gene3D" id="2.130.10.10">
    <property type="entry name" value="YVTN repeat-like/Quinoprotein amine dehydrogenase"/>
    <property type="match status" value="2"/>
</dbReference>
<reference evidence="3" key="1">
    <citation type="submission" date="2022-07" db="EMBL/GenBank/DDBJ databases">
        <title>Tahibacter sp., a new gammaproteobacterium isolated from the silt sample collected at pig farm.</title>
        <authorList>
            <person name="Chen H."/>
        </authorList>
    </citation>
    <scope>NUCLEOTIDE SEQUENCE</scope>
    <source>
        <strain evidence="3">P2K</strain>
    </source>
</reference>
<evidence type="ECO:0000256" key="1">
    <source>
        <dbReference type="SAM" id="MobiDB-lite"/>
    </source>
</evidence>
<dbReference type="PANTHER" id="PTHR43739:SF5">
    <property type="entry name" value="EXO-ALPHA-SIALIDASE"/>
    <property type="match status" value="1"/>
</dbReference>
<feature type="region of interest" description="Disordered" evidence="1">
    <location>
        <begin position="28"/>
        <end position="53"/>
    </location>
</feature>
<keyword evidence="2" id="KW-0732">Signal</keyword>
<proteinExistence type="predicted"/>
<name>A0ABT1QP60_9GAMM</name>
<organism evidence="3 4">
    <name type="scientific">Tahibacter harae</name>
    <dbReference type="NCBI Taxonomy" id="2963937"/>
    <lineage>
        <taxon>Bacteria</taxon>
        <taxon>Pseudomonadati</taxon>
        <taxon>Pseudomonadota</taxon>
        <taxon>Gammaproteobacteria</taxon>
        <taxon>Lysobacterales</taxon>
        <taxon>Rhodanobacteraceae</taxon>
        <taxon>Tahibacter</taxon>
    </lineage>
</organism>
<sequence length="893" mass="93716">MFLSFPPRRRLCLALTLAALATSACQTNQTRSLAGERDREGGEYEANEAAAPPKGDYWAQRASYPTGTFSQLWLAEAAVQEKQIRAGVPQGEKSYARASDSPLALDPARFTSLGPKPLNDTEWGFGRVSGRTNVIVVDPVDPTIAYAGSDGGGVWKTTNCCSASTTWEIKTDGIAQIVNAAIGDIHIDPNNRNTIYAGTGDLRYGSFSFGSSGLLKSTDAGATWSVLGENEFGMFYQPSAGGFPQYQAIGKVVVDPNDSNKVVVGTKTGLFFSYDAGGTWSGPCYTNAFTSGPTAQRQDITALIAVDRGATTALFAGVGTRGTPTPVQPDLGNNGANGLYETAMPASGCPAVANWQLRNSGWPAGVGSGTPSTSIGRIELAVAPTNNQIMYAMISDVTSRGVHSVLRSSDGGATWTQTTTGSGFTGCGNAGTQMWYDAGLTVSPTNPDVVFASAVDLFRSTNAGAGFTNVTCGYSGGGVHVDHHARAYVGNDPDKLLIGNDGGVYYTANATAATPTFISLNDSLNTIEFYSGDITANFATSANPGASGGAQDNGSSAALFGANPGAMLWESTNSGDGTYTRIEPLNAQRWYYQSQNGAVRVSTTGPFGATVNASGGWGSDRKSFLMPIEVYKHGDPAVANSGCATGVNGCGRMIAGTHRLWETLTGAVPTSSWQAKTGDLTKNNLILGSDNRSYINQLTYSFTDPTVAIVGTNDGNVQYVFNLGVAGTNNATAVDVTGANAVLPNRPVQDVVTDAQNPLVGYAAIAGFDQNTPATPGHVFRVTCTANCATFTWENKTGNLPNIPVNAIMVSPHVPGQVFAGTDWGLYYTDNINAASPVWQYFEGLPRAMIWDLVVDRGLSTLVAFTRSRGAWAWPLPQGSSDTIFKYGFELLP</sequence>
<keyword evidence="4" id="KW-1185">Reference proteome</keyword>
<dbReference type="RefSeq" id="WP_255912089.1">
    <property type="nucleotide sequence ID" value="NZ_JANFQO010000003.1"/>
</dbReference>
<dbReference type="InterPro" id="IPR015943">
    <property type="entry name" value="WD40/YVTN_repeat-like_dom_sf"/>
</dbReference>
<evidence type="ECO:0000313" key="4">
    <source>
        <dbReference type="Proteomes" id="UP001165498"/>
    </source>
</evidence>
<gene>
    <name evidence="3" type="ORF">NM961_04960</name>
</gene>
<evidence type="ECO:0000313" key="3">
    <source>
        <dbReference type="EMBL" id="MCQ4164055.1"/>
    </source>
</evidence>
<evidence type="ECO:0000256" key="2">
    <source>
        <dbReference type="SAM" id="SignalP"/>
    </source>
</evidence>
<comment type="caution">
    <text evidence="3">The sequence shown here is derived from an EMBL/GenBank/DDBJ whole genome shotgun (WGS) entry which is preliminary data.</text>
</comment>
<accession>A0ABT1QP60</accession>
<protein>
    <recommendedName>
        <fullName evidence="5">Exo-alpha-sialidase</fullName>
    </recommendedName>
</protein>
<dbReference type="EMBL" id="JANFQO010000003">
    <property type="protein sequence ID" value="MCQ4164055.1"/>
    <property type="molecule type" value="Genomic_DNA"/>
</dbReference>
<feature type="chain" id="PRO_5045759617" description="Exo-alpha-sialidase" evidence="2">
    <location>
        <begin position="27"/>
        <end position="893"/>
    </location>
</feature>
<feature type="signal peptide" evidence="2">
    <location>
        <begin position="1"/>
        <end position="26"/>
    </location>
</feature>